<evidence type="ECO:0000256" key="3">
    <source>
        <dbReference type="SAM" id="MobiDB-lite"/>
    </source>
</evidence>
<evidence type="ECO:0000256" key="1">
    <source>
        <dbReference type="ARBA" id="ARBA00022801"/>
    </source>
</evidence>
<feature type="region of interest" description="Disordered" evidence="3">
    <location>
        <begin position="165"/>
        <end position="189"/>
    </location>
</feature>
<dbReference type="PANTHER" id="PTHR30404:SF0">
    <property type="entry name" value="N-ACETYLMURAMOYL-L-ALANINE AMIDASE AMIC"/>
    <property type="match status" value="1"/>
</dbReference>
<keyword evidence="6" id="KW-1185">Reference proteome</keyword>
<evidence type="ECO:0000313" key="5">
    <source>
        <dbReference type="EMBL" id="RKO67713.1"/>
    </source>
</evidence>
<proteinExistence type="predicted"/>
<keyword evidence="1" id="KW-0378">Hydrolase</keyword>
<dbReference type="GO" id="GO:0030288">
    <property type="term" value="C:outer membrane-bounded periplasmic space"/>
    <property type="evidence" value="ECO:0007669"/>
    <property type="project" value="TreeGrafter"/>
</dbReference>
<keyword evidence="2" id="KW-0961">Cell wall biogenesis/degradation</keyword>
<dbReference type="InterPro" id="IPR036028">
    <property type="entry name" value="SH3-like_dom_sf"/>
</dbReference>
<feature type="domain" description="SH3b" evidence="4">
    <location>
        <begin position="179"/>
        <end position="244"/>
    </location>
</feature>
<dbReference type="Gene3D" id="3.40.630.40">
    <property type="entry name" value="Zn-dependent exopeptidases"/>
    <property type="match status" value="1"/>
</dbReference>
<dbReference type="Pfam" id="PF01520">
    <property type="entry name" value="Amidase_3"/>
    <property type="match status" value="1"/>
</dbReference>
<dbReference type="Gene3D" id="3.30.457.10">
    <property type="entry name" value="Copper amine oxidase-like, N-terminal domain"/>
    <property type="match status" value="2"/>
</dbReference>
<dbReference type="SMART" id="SM00646">
    <property type="entry name" value="Ami_3"/>
    <property type="match status" value="1"/>
</dbReference>
<sequence>MAGVGRMKKGKLYQALFRGAVTCLTAGLLLLSWPGSSLAGGVQEVVFKVGEKNYFVNEKSFTMDAAPFIAQGRTYVPLRYLALALNVAEKDIQWDKNTRTVLLTKDSVTVKLTVGSKTITVNGQAKAMDVAPVIKDGRSYLPARYVAEALGYRVEWNQQNRTVRMEPAAPPGGGQSSSGGMGQVVVQGNGVNVRSGPGLQHAVVTQVNRGERLAVLGKVPDWYQVQLPGGGTGWIVAWYVQEEGQSTDGRDSPIAGEPVPGDDISRGTPGGRPQPGDGGDQGRDPGGSPGQQPQDPLPPDNRGEQTQGPAVTRLDVTAAGKVTRVTVTAGGAMTYHVFKLASPDRLVVDLTGVRPGNVPLEMPVNTEAVNKLRVGWFSRSPDITRLVFDVKGPVRYRASLSADGRTLEMQIYIPDPGDVLRDVVIAVDPGHGGPDPGALGNGLREKDITLKMALRVAELLSARGARPLLTRSGDYDVGLYERTDMANRAGADLFVSIHINANVNPAVQGTATYILSPAGGGDPNRREESRKLAGYIQAQLVQRLGLENDGVLEANFAVLRTSLMPAVLVEVAYISNPREAALLTQDWFVEETAQGIVQGIVDYLSERLDQGSGN</sequence>
<dbReference type="Proteomes" id="UP000271256">
    <property type="component" value="Unassembled WGS sequence"/>
</dbReference>
<dbReference type="GO" id="GO:0008745">
    <property type="term" value="F:N-acetylmuramoyl-L-alanine amidase activity"/>
    <property type="evidence" value="ECO:0007669"/>
    <property type="project" value="InterPro"/>
</dbReference>
<protein>
    <submittedName>
        <fullName evidence="5">AMIN domain-containing protein</fullName>
    </submittedName>
</protein>
<dbReference type="AlphaFoldDB" id="A0A494WXK3"/>
<dbReference type="SUPFAM" id="SSF53187">
    <property type="entry name" value="Zn-dependent exopeptidases"/>
    <property type="match status" value="1"/>
</dbReference>
<reference evidence="5 6" key="1">
    <citation type="submission" date="2018-10" db="EMBL/GenBank/DDBJ databases">
        <authorList>
            <person name="Grouzdev D.S."/>
            <person name="Krutkina M.S."/>
            <person name="Tourova T.P."/>
            <person name="Nazina T.N."/>
        </authorList>
    </citation>
    <scope>NUCLEOTIDE SEQUENCE [LARGE SCALE GENOMIC DNA]</scope>
    <source>
        <strain evidence="5 6">435</strain>
    </source>
</reference>
<dbReference type="InterPro" id="IPR050695">
    <property type="entry name" value="N-acetylmuramoyl_amidase_3"/>
</dbReference>
<dbReference type="GO" id="GO:0071555">
    <property type="term" value="P:cell wall organization"/>
    <property type="evidence" value="ECO:0007669"/>
    <property type="project" value="UniProtKB-KW"/>
</dbReference>
<feature type="region of interest" description="Disordered" evidence="3">
    <location>
        <begin position="245"/>
        <end position="313"/>
    </location>
</feature>
<comment type="caution">
    <text evidence="5">The sequence shown here is derived from an EMBL/GenBank/DDBJ whole genome shotgun (WGS) entry which is preliminary data.</text>
</comment>
<feature type="compositionally biased region" description="Gly residues" evidence="3">
    <location>
        <begin position="276"/>
        <end position="289"/>
    </location>
</feature>
<dbReference type="Pfam" id="PF11741">
    <property type="entry name" value="AMIN"/>
    <property type="match status" value="1"/>
</dbReference>
<dbReference type="InterPro" id="IPR012854">
    <property type="entry name" value="Cu_amine_oxidase-like_N"/>
</dbReference>
<dbReference type="SUPFAM" id="SSF55383">
    <property type="entry name" value="Copper amine oxidase, domain N"/>
    <property type="match status" value="2"/>
</dbReference>
<dbReference type="Pfam" id="PF07833">
    <property type="entry name" value="Cu_amine_oxidN1"/>
    <property type="match status" value="1"/>
</dbReference>
<dbReference type="PROSITE" id="PS51781">
    <property type="entry name" value="SH3B"/>
    <property type="match status" value="1"/>
</dbReference>
<evidence type="ECO:0000256" key="2">
    <source>
        <dbReference type="ARBA" id="ARBA00023316"/>
    </source>
</evidence>
<dbReference type="InterPro" id="IPR002508">
    <property type="entry name" value="MurNAc-LAA_cat"/>
</dbReference>
<dbReference type="SUPFAM" id="SSF50044">
    <property type="entry name" value="SH3-domain"/>
    <property type="match status" value="1"/>
</dbReference>
<dbReference type="Pfam" id="PF08239">
    <property type="entry name" value="SH3_3"/>
    <property type="match status" value="1"/>
</dbReference>
<name>A0A494WXK3_9FIRM</name>
<organism evidence="5 6">
    <name type="scientific">Desulfofundulus salinus</name>
    <dbReference type="NCBI Taxonomy" id="2419843"/>
    <lineage>
        <taxon>Bacteria</taxon>
        <taxon>Bacillati</taxon>
        <taxon>Bacillota</taxon>
        <taxon>Clostridia</taxon>
        <taxon>Eubacteriales</taxon>
        <taxon>Peptococcaceae</taxon>
        <taxon>Desulfofundulus</taxon>
    </lineage>
</organism>
<dbReference type="InterPro" id="IPR036582">
    <property type="entry name" value="Mao_N_sf"/>
</dbReference>
<dbReference type="GO" id="GO:0009253">
    <property type="term" value="P:peptidoglycan catabolic process"/>
    <property type="evidence" value="ECO:0007669"/>
    <property type="project" value="InterPro"/>
</dbReference>
<dbReference type="SMART" id="SM00287">
    <property type="entry name" value="SH3b"/>
    <property type="match status" value="1"/>
</dbReference>
<evidence type="ECO:0000259" key="4">
    <source>
        <dbReference type="PROSITE" id="PS51781"/>
    </source>
</evidence>
<evidence type="ECO:0000313" key="6">
    <source>
        <dbReference type="Proteomes" id="UP000271256"/>
    </source>
</evidence>
<dbReference type="InterPro" id="IPR021731">
    <property type="entry name" value="AMIN_dom"/>
</dbReference>
<accession>A0A494WXK3</accession>
<dbReference type="PANTHER" id="PTHR30404">
    <property type="entry name" value="N-ACETYLMURAMOYL-L-ALANINE AMIDASE"/>
    <property type="match status" value="1"/>
</dbReference>
<dbReference type="EMBL" id="RBWE01000001">
    <property type="protein sequence ID" value="RKO67713.1"/>
    <property type="molecule type" value="Genomic_DNA"/>
</dbReference>
<dbReference type="InterPro" id="IPR003646">
    <property type="entry name" value="SH3-like_bac-type"/>
</dbReference>
<dbReference type="Gene3D" id="2.30.30.40">
    <property type="entry name" value="SH3 Domains"/>
    <property type="match status" value="1"/>
</dbReference>
<gene>
    <name evidence="5" type="ORF">D7024_12645</name>
</gene>
<dbReference type="CDD" id="cd02696">
    <property type="entry name" value="MurNAc-LAA"/>
    <property type="match status" value="1"/>
</dbReference>
<dbReference type="OrthoDB" id="9813450at2"/>
<feature type="compositionally biased region" description="Gly residues" evidence="3">
    <location>
        <begin position="171"/>
        <end position="182"/>
    </location>
</feature>
<dbReference type="Gene3D" id="2.60.40.3500">
    <property type="match status" value="1"/>
</dbReference>